<keyword evidence="1" id="KW-0472">Membrane</keyword>
<dbReference type="RefSeq" id="WP_044035825.1">
    <property type="nucleotide sequence ID" value="NZ_HG917868.1"/>
</dbReference>
<keyword evidence="1" id="KW-0812">Transmembrane</keyword>
<feature type="transmembrane region" description="Helical" evidence="1">
    <location>
        <begin position="38"/>
        <end position="58"/>
    </location>
</feature>
<organism evidence="2 3">
    <name type="scientific">Clostridium bornimense</name>
    <dbReference type="NCBI Taxonomy" id="1216932"/>
    <lineage>
        <taxon>Bacteria</taxon>
        <taxon>Bacillati</taxon>
        <taxon>Bacillota</taxon>
        <taxon>Clostridia</taxon>
        <taxon>Eubacteriales</taxon>
        <taxon>Clostridiaceae</taxon>
        <taxon>Clostridium</taxon>
    </lineage>
</organism>
<proteinExistence type="predicted"/>
<dbReference type="KEGG" id="clt:CM240_0184"/>
<protein>
    <submittedName>
        <fullName evidence="2">Uncharacterized protein</fullName>
    </submittedName>
</protein>
<gene>
    <name evidence="2" type="ORF">CM240_0184</name>
</gene>
<dbReference type="Proteomes" id="UP000019426">
    <property type="component" value="Chromosome M2/40_rep1"/>
</dbReference>
<accession>W6RZ94</accession>
<dbReference type="HOGENOM" id="CLU_2492318_0_0_9"/>
<keyword evidence="1" id="KW-1133">Transmembrane helix</keyword>
<reference evidence="2 3" key="1">
    <citation type="submission" date="2013-11" db="EMBL/GenBank/DDBJ databases">
        <title>Complete genome sequence of Clostridum sp. M2/40.</title>
        <authorList>
            <person name="Wibberg D."/>
            <person name="Puehler A."/>
            <person name="Schlueter A."/>
        </authorList>
    </citation>
    <scope>NUCLEOTIDE SEQUENCE [LARGE SCALE GENOMIC DNA]</scope>
    <source>
        <strain evidence="3">M2/40</strain>
    </source>
</reference>
<evidence type="ECO:0000313" key="2">
    <source>
        <dbReference type="EMBL" id="CDM67357.1"/>
    </source>
</evidence>
<evidence type="ECO:0000313" key="3">
    <source>
        <dbReference type="Proteomes" id="UP000019426"/>
    </source>
</evidence>
<keyword evidence="3" id="KW-1185">Reference proteome</keyword>
<dbReference type="AlphaFoldDB" id="W6RZ94"/>
<dbReference type="PATRIC" id="fig|1216932.3.peg.164"/>
<name>W6RZ94_9CLOT</name>
<evidence type="ECO:0000256" key="1">
    <source>
        <dbReference type="SAM" id="Phobius"/>
    </source>
</evidence>
<sequence length="86" mass="10050">MDNNLLEESLKTKKTSSTSVDIKENPRIIENNIKIHNYLYLIVAIVLISTLTIFSFFAKDISQTIYNFFTNKLTTTLDENKIYLRE</sequence>
<dbReference type="EMBL" id="HG917868">
    <property type="protein sequence ID" value="CDM67357.1"/>
    <property type="molecule type" value="Genomic_DNA"/>
</dbReference>